<feature type="transmembrane region" description="Helical" evidence="9">
    <location>
        <begin position="335"/>
        <end position="353"/>
    </location>
</feature>
<dbReference type="Proteomes" id="UP000320913">
    <property type="component" value="Unassembled WGS sequence"/>
</dbReference>
<feature type="transmembrane region" description="Helical" evidence="9">
    <location>
        <begin position="453"/>
        <end position="478"/>
    </location>
</feature>
<dbReference type="InterPro" id="IPR003593">
    <property type="entry name" value="AAA+_ATPase"/>
</dbReference>
<dbReference type="PANTHER" id="PTHR42711:SF5">
    <property type="entry name" value="ABC TRANSPORTER ATP-BINDING PROTEIN NATA"/>
    <property type="match status" value="1"/>
</dbReference>
<dbReference type="Pfam" id="PF00005">
    <property type="entry name" value="ABC_tran"/>
    <property type="match status" value="1"/>
</dbReference>
<evidence type="ECO:0000313" key="12">
    <source>
        <dbReference type="EMBL" id="TMQ58799.1"/>
    </source>
</evidence>
<dbReference type="PROSITE" id="PS51012">
    <property type="entry name" value="ABC_TM2"/>
    <property type="match status" value="1"/>
</dbReference>
<evidence type="ECO:0000256" key="5">
    <source>
        <dbReference type="ARBA" id="ARBA00022741"/>
    </source>
</evidence>
<proteinExistence type="inferred from homology"/>
<gene>
    <name evidence="12" type="ORF">E6K75_04895</name>
</gene>
<dbReference type="PANTHER" id="PTHR42711">
    <property type="entry name" value="ABC TRANSPORTER ATP-BINDING PROTEIN"/>
    <property type="match status" value="1"/>
</dbReference>
<dbReference type="AlphaFoldDB" id="A0A538T583"/>
<feature type="transmembrane region" description="Helical" evidence="9">
    <location>
        <begin position="420"/>
        <end position="441"/>
    </location>
</feature>
<keyword evidence="7 9" id="KW-1133">Transmembrane helix</keyword>
<dbReference type="InterPro" id="IPR047817">
    <property type="entry name" value="ABC2_TM_bact-type"/>
</dbReference>
<reference evidence="12 13" key="1">
    <citation type="journal article" date="2019" name="Nat. Microbiol.">
        <title>Mediterranean grassland soil C-N compound turnover is dependent on rainfall and depth, and is mediated by genomically divergent microorganisms.</title>
        <authorList>
            <person name="Diamond S."/>
            <person name="Andeer P.F."/>
            <person name="Li Z."/>
            <person name="Crits-Christoph A."/>
            <person name="Burstein D."/>
            <person name="Anantharaman K."/>
            <person name="Lane K.R."/>
            <person name="Thomas B.C."/>
            <person name="Pan C."/>
            <person name="Northen T.R."/>
            <person name="Banfield J.F."/>
        </authorList>
    </citation>
    <scope>NUCLEOTIDE SEQUENCE [LARGE SCALE GENOMIC DNA]</scope>
    <source>
        <strain evidence="12">WS_5</strain>
    </source>
</reference>
<evidence type="ECO:0000259" key="11">
    <source>
        <dbReference type="PROSITE" id="PS51012"/>
    </source>
</evidence>
<dbReference type="Gene3D" id="3.40.50.300">
    <property type="entry name" value="P-loop containing nucleotide triphosphate hydrolases"/>
    <property type="match status" value="1"/>
</dbReference>
<feature type="transmembrane region" description="Helical" evidence="9">
    <location>
        <begin position="309"/>
        <end position="328"/>
    </location>
</feature>
<keyword evidence="8 9" id="KW-0472">Membrane</keyword>
<feature type="transmembrane region" description="Helical" evidence="9">
    <location>
        <begin position="396"/>
        <end position="414"/>
    </location>
</feature>
<evidence type="ECO:0000256" key="7">
    <source>
        <dbReference type="ARBA" id="ARBA00022989"/>
    </source>
</evidence>
<dbReference type="InterPro" id="IPR050763">
    <property type="entry name" value="ABC_transporter_ATP-binding"/>
</dbReference>
<sequence>MDSARKGPAITARELTKRYGDVEAVRGVSFEVARGEIVGFLGPNGAGKTTTVRMLTCFLPPTSGTAWIHDLDVRERPRDVKRILGVCPQEDNLDPDFHVLKNLLVYGRYFGLPRRVVRDRALELLAFVALSGGMKRRLILARALLNEPRVLILDEPTTGLDPQARHAIWDRVRGLRAHGTTVLLTTHYMEEASQLCDRVVIMDGGTILLEGTPQELVEREVGRTVVEAWNYGEDFLNFLRALPGRLEELGGRLYFYPQEGDHIERTFDQRFPQQDRLIRRATLEDVFRDFEVYLTNWKTEFLPPLSEPILYVFAFGFGLGSLIHEVRYEGRDLTYLRFMAPGIVAVAIMFWSYFETTYSSFVRMYYQRTFDAILATPLLVEDVILGELLWGATKALIASTIMMAVLTALGLVAWPSGLWVIPVAAVAGAMFAALGLIITSITKNISSFNVPMFLMIIPMFTFSGTFFPVSILPRWAFWVAWCLPLTHVSNLVRASVLGWWRGPIVVSAIYVVVLAAALSALALRLMKRRLIQ</sequence>
<evidence type="ECO:0000256" key="3">
    <source>
        <dbReference type="ARBA" id="ARBA00022448"/>
    </source>
</evidence>
<comment type="similarity">
    <text evidence="9">Belongs to the ABC-2 integral membrane protein family.</text>
</comment>
<dbReference type="GO" id="GO:0043190">
    <property type="term" value="C:ATP-binding cassette (ABC) transporter complex"/>
    <property type="evidence" value="ECO:0007669"/>
    <property type="project" value="InterPro"/>
</dbReference>
<dbReference type="Pfam" id="PF01061">
    <property type="entry name" value="ABC2_membrane"/>
    <property type="match status" value="1"/>
</dbReference>
<evidence type="ECO:0000256" key="2">
    <source>
        <dbReference type="ARBA" id="ARBA00005417"/>
    </source>
</evidence>
<comment type="subcellular location">
    <subcellularLocation>
        <location evidence="9">Cell membrane</location>
        <topology evidence="9">Multi-pass membrane protein</topology>
    </subcellularLocation>
    <subcellularLocation>
        <location evidence="1">Membrane</location>
        <topology evidence="1">Multi-pass membrane protein</topology>
    </subcellularLocation>
</comment>
<dbReference type="GO" id="GO:0016887">
    <property type="term" value="F:ATP hydrolysis activity"/>
    <property type="evidence" value="ECO:0007669"/>
    <property type="project" value="InterPro"/>
</dbReference>
<evidence type="ECO:0000313" key="13">
    <source>
        <dbReference type="Proteomes" id="UP000320913"/>
    </source>
</evidence>
<dbReference type="InterPro" id="IPR003439">
    <property type="entry name" value="ABC_transporter-like_ATP-bd"/>
</dbReference>
<dbReference type="InterPro" id="IPR017871">
    <property type="entry name" value="ABC_transporter-like_CS"/>
</dbReference>
<dbReference type="InterPro" id="IPR000412">
    <property type="entry name" value="ABC_2_transport"/>
</dbReference>
<feature type="domain" description="ABC transmembrane type-2" evidence="11">
    <location>
        <begin position="299"/>
        <end position="529"/>
    </location>
</feature>
<feature type="domain" description="ABC transporter" evidence="10">
    <location>
        <begin position="10"/>
        <end position="229"/>
    </location>
</feature>
<evidence type="ECO:0000256" key="1">
    <source>
        <dbReference type="ARBA" id="ARBA00004141"/>
    </source>
</evidence>
<dbReference type="SUPFAM" id="SSF52540">
    <property type="entry name" value="P-loop containing nucleoside triphosphate hydrolases"/>
    <property type="match status" value="1"/>
</dbReference>
<keyword evidence="6 12" id="KW-0067">ATP-binding</keyword>
<dbReference type="SMART" id="SM00382">
    <property type="entry name" value="AAA"/>
    <property type="match status" value="1"/>
</dbReference>
<keyword evidence="9" id="KW-1003">Cell membrane</keyword>
<name>A0A538T583_UNCEI</name>
<evidence type="ECO:0000256" key="8">
    <source>
        <dbReference type="ARBA" id="ARBA00023136"/>
    </source>
</evidence>
<evidence type="ECO:0000256" key="6">
    <source>
        <dbReference type="ARBA" id="ARBA00022840"/>
    </source>
</evidence>
<comment type="similarity">
    <text evidence="2">Belongs to the ABC transporter superfamily.</text>
</comment>
<keyword evidence="5" id="KW-0547">Nucleotide-binding</keyword>
<dbReference type="PROSITE" id="PS50893">
    <property type="entry name" value="ABC_TRANSPORTER_2"/>
    <property type="match status" value="1"/>
</dbReference>
<keyword evidence="3 9" id="KW-0813">Transport</keyword>
<dbReference type="GO" id="GO:0140359">
    <property type="term" value="F:ABC-type transporter activity"/>
    <property type="evidence" value="ECO:0007669"/>
    <property type="project" value="InterPro"/>
</dbReference>
<dbReference type="EMBL" id="VBOV01000118">
    <property type="protein sequence ID" value="TMQ58799.1"/>
    <property type="molecule type" value="Genomic_DNA"/>
</dbReference>
<feature type="transmembrane region" description="Helical" evidence="9">
    <location>
        <begin position="498"/>
        <end position="523"/>
    </location>
</feature>
<organism evidence="12 13">
    <name type="scientific">Eiseniibacteriota bacterium</name>
    <dbReference type="NCBI Taxonomy" id="2212470"/>
    <lineage>
        <taxon>Bacteria</taxon>
        <taxon>Candidatus Eiseniibacteriota</taxon>
    </lineage>
</organism>
<dbReference type="PRINTS" id="PR00164">
    <property type="entry name" value="ABC2TRNSPORT"/>
</dbReference>
<protein>
    <recommendedName>
        <fullName evidence="9">Transport permease protein</fullName>
    </recommendedName>
</protein>
<evidence type="ECO:0000256" key="9">
    <source>
        <dbReference type="RuleBase" id="RU361157"/>
    </source>
</evidence>
<comment type="caution">
    <text evidence="12">The sequence shown here is derived from an EMBL/GenBank/DDBJ whole genome shotgun (WGS) entry which is preliminary data.</text>
</comment>
<evidence type="ECO:0000259" key="10">
    <source>
        <dbReference type="PROSITE" id="PS50893"/>
    </source>
</evidence>
<dbReference type="GO" id="GO:0005524">
    <property type="term" value="F:ATP binding"/>
    <property type="evidence" value="ECO:0007669"/>
    <property type="project" value="UniProtKB-KW"/>
</dbReference>
<evidence type="ECO:0000256" key="4">
    <source>
        <dbReference type="ARBA" id="ARBA00022692"/>
    </source>
</evidence>
<dbReference type="InterPro" id="IPR027417">
    <property type="entry name" value="P-loop_NTPase"/>
</dbReference>
<keyword evidence="4 9" id="KW-0812">Transmembrane</keyword>
<dbReference type="InterPro" id="IPR013525">
    <property type="entry name" value="ABC2_TM"/>
</dbReference>
<dbReference type="PROSITE" id="PS00211">
    <property type="entry name" value="ABC_TRANSPORTER_1"/>
    <property type="match status" value="1"/>
</dbReference>
<accession>A0A538T583</accession>